<sequence length="81" mass="9563">QEDARNQEAVKWEDWLLEDEVGGSSWEKGIKDYREEMRADESSFEIWGIVQSVRSLIFGRENENEARIHGVTLDVLHRRVM</sequence>
<protein>
    <submittedName>
        <fullName evidence="1">Chloroplast envelope membrane protein-like</fullName>
    </submittedName>
</protein>
<evidence type="ECO:0000313" key="1">
    <source>
        <dbReference type="EMBL" id="MCI59320.1"/>
    </source>
</evidence>
<accession>A0A392TGG6</accession>
<feature type="non-terminal residue" evidence="1">
    <location>
        <position position="1"/>
    </location>
</feature>
<reference evidence="1 2" key="1">
    <citation type="journal article" date="2018" name="Front. Plant Sci.">
        <title>Red Clover (Trifolium pratense) and Zigzag Clover (T. medium) - A Picture of Genomic Similarities and Differences.</title>
        <authorList>
            <person name="Dluhosova J."/>
            <person name="Istvanek J."/>
            <person name="Nedelnik J."/>
            <person name="Repkova J."/>
        </authorList>
    </citation>
    <scope>NUCLEOTIDE SEQUENCE [LARGE SCALE GENOMIC DNA]</scope>
    <source>
        <strain evidence="2">cv. 10/8</strain>
        <tissue evidence="1">Leaf</tissue>
    </source>
</reference>
<dbReference type="AlphaFoldDB" id="A0A392TGG6"/>
<comment type="caution">
    <text evidence="1">The sequence shown here is derived from an EMBL/GenBank/DDBJ whole genome shotgun (WGS) entry which is preliminary data.</text>
</comment>
<keyword evidence="2" id="KW-1185">Reference proteome</keyword>
<dbReference type="Proteomes" id="UP000265520">
    <property type="component" value="Unassembled WGS sequence"/>
</dbReference>
<organism evidence="1 2">
    <name type="scientific">Trifolium medium</name>
    <dbReference type="NCBI Taxonomy" id="97028"/>
    <lineage>
        <taxon>Eukaryota</taxon>
        <taxon>Viridiplantae</taxon>
        <taxon>Streptophyta</taxon>
        <taxon>Embryophyta</taxon>
        <taxon>Tracheophyta</taxon>
        <taxon>Spermatophyta</taxon>
        <taxon>Magnoliopsida</taxon>
        <taxon>eudicotyledons</taxon>
        <taxon>Gunneridae</taxon>
        <taxon>Pentapetalae</taxon>
        <taxon>rosids</taxon>
        <taxon>fabids</taxon>
        <taxon>Fabales</taxon>
        <taxon>Fabaceae</taxon>
        <taxon>Papilionoideae</taxon>
        <taxon>50 kb inversion clade</taxon>
        <taxon>NPAAA clade</taxon>
        <taxon>Hologalegina</taxon>
        <taxon>IRL clade</taxon>
        <taxon>Trifolieae</taxon>
        <taxon>Trifolium</taxon>
    </lineage>
</organism>
<proteinExistence type="predicted"/>
<evidence type="ECO:0000313" key="2">
    <source>
        <dbReference type="Proteomes" id="UP000265520"/>
    </source>
</evidence>
<dbReference type="EMBL" id="LXQA010561251">
    <property type="protein sequence ID" value="MCI59320.1"/>
    <property type="molecule type" value="Genomic_DNA"/>
</dbReference>
<name>A0A392TGG6_9FABA</name>